<evidence type="ECO:0000313" key="2">
    <source>
        <dbReference type="Proteomes" id="UP000076842"/>
    </source>
</evidence>
<dbReference type="EMBL" id="KV423935">
    <property type="protein sequence ID" value="KZT60060.1"/>
    <property type="molecule type" value="Genomic_DNA"/>
</dbReference>
<dbReference type="Proteomes" id="UP000076842">
    <property type="component" value="Unassembled WGS sequence"/>
</dbReference>
<organism evidence="1 2">
    <name type="scientific">Calocera cornea HHB12733</name>
    <dbReference type="NCBI Taxonomy" id="1353952"/>
    <lineage>
        <taxon>Eukaryota</taxon>
        <taxon>Fungi</taxon>
        <taxon>Dikarya</taxon>
        <taxon>Basidiomycota</taxon>
        <taxon>Agaricomycotina</taxon>
        <taxon>Dacrymycetes</taxon>
        <taxon>Dacrymycetales</taxon>
        <taxon>Dacrymycetaceae</taxon>
        <taxon>Calocera</taxon>
    </lineage>
</organism>
<dbReference type="AlphaFoldDB" id="A0A165I2P2"/>
<proteinExistence type="predicted"/>
<gene>
    <name evidence="1" type="ORF">CALCODRAFT_160380</name>
</gene>
<dbReference type="InParanoid" id="A0A165I2P2"/>
<sequence>MCLPWPSRRPPFPCPSPCPCIAPKPPIQNRPGATISQGTYQPHGGAPIPRPCLNNVSFSPSRKFFENMVQRKLKIHFRVRDLFFLFKVAAVVFHQRRSCLVVRNLLSLARLRYECGSVVQRSETCRDMRLKLWAGHCWVTCKGVFETGSPMHRRLEIRSSEII</sequence>
<keyword evidence="2" id="KW-1185">Reference proteome</keyword>
<name>A0A165I2P2_9BASI</name>
<evidence type="ECO:0000313" key="1">
    <source>
        <dbReference type="EMBL" id="KZT60060.1"/>
    </source>
</evidence>
<protein>
    <submittedName>
        <fullName evidence="1">Uncharacterized protein</fullName>
    </submittedName>
</protein>
<reference evidence="1 2" key="1">
    <citation type="journal article" date="2016" name="Mol. Biol. Evol.">
        <title>Comparative Genomics of Early-Diverging Mushroom-Forming Fungi Provides Insights into the Origins of Lignocellulose Decay Capabilities.</title>
        <authorList>
            <person name="Nagy L.G."/>
            <person name="Riley R."/>
            <person name="Tritt A."/>
            <person name="Adam C."/>
            <person name="Daum C."/>
            <person name="Floudas D."/>
            <person name="Sun H."/>
            <person name="Yadav J.S."/>
            <person name="Pangilinan J."/>
            <person name="Larsson K.H."/>
            <person name="Matsuura K."/>
            <person name="Barry K."/>
            <person name="Labutti K."/>
            <person name="Kuo R."/>
            <person name="Ohm R.A."/>
            <person name="Bhattacharya S.S."/>
            <person name="Shirouzu T."/>
            <person name="Yoshinaga Y."/>
            <person name="Martin F.M."/>
            <person name="Grigoriev I.V."/>
            <person name="Hibbett D.S."/>
        </authorList>
    </citation>
    <scope>NUCLEOTIDE SEQUENCE [LARGE SCALE GENOMIC DNA]</scope>
    <source>
        <strain evidence="1 2">HHB12733</strain>
    </source>
</reference>
<accession>A0A165I2P2</accession>